<feature type="compositionally biased region" description="Polar residues" evidence="1">
    <location>
        <begin position="156"/>
        <end position="197"/>
    </location>
</feature>
<evidence type="ECO:0000256" key="1">
    <source>
        <dbReference type="SAM" id="MobiDB-lite"/>
    </source>
</evidence>
<dbReference type="EMBL" id="JAQQWM010000006">
    <property type="protein sequence ID" value="KAK8060974.1"/>
    <property type="molecule type" value="Genomic_DNA"/>
</dbReference>
<evidence type="ECO:0000313" key="4">
    <source>
        <dbReference type="Proteomes" id="UP001446871"/>
    </source>
</evidence>
<keyword evidence="4" id="KW-1185">Reference proteome</keyword>
<dbReference type="Proteomes" id="UP001446871">
    <property type="component" value="Unassembled WGS sequence"/>
</dbReference>
<gene>
    <name evidence="3" type="ORF">PG996_010904</name>
</gene>
<dbReference type="PANTHER" id="PTHR38788:SF3">
    <property type="entry name" value="CLR5 DOMAIN-CONTAINING PROTEIN"/>
    <property type="match status" value="1"/>
</dbReference>
<evidence type="ECO:0000313" key="3">
    <source>
        <dbReference type="EMBL" id="KAK8060974.1"/>
    </source>
</evidence>
<dbReference type="InterPro" id="IPR025676">
    <property type="entry name" value="Clr5_dom"/>
</dbReference>
<proteinExistence type="predicted"/>
<comment type="caution">
    <text evidence="3">The sequence shown here is derived from an EMBL/GenBank/DDBJ whole genome shotgun (WGS) entry which is preliminary data.</text>
</comment>
<reference evidence="3 4" key="1">
    <citation type="submission" date="2023-01" db="EMBL/GenBank/DDBJ databases">
        <title>Analysis of 21 Apiospora genomes using comparative genomics revels a genus with tremendous synthesis potential of carbohydrate active enzymes and secondary metabolites.</title>
        <authorList>
            <person name="Sorensen T."/>
        </authorList>
    </citation>
    <scope>NUCLEOTIDE SEQUENCE [LARGE SCALE GENOMIC DNA]</scope>
    <source>
        <strain evidence="3 4">CBS 83171</strain>
    </source>
</reference>
<protein>
    <recommendedName>
        <fullName evidence="2">Clr5 domain-containing protein</fullName>
    </recommendedName>
</protein>
<evidence type="ECO:0000259" key="2">
    <source>
        <dbReference type="Pfam" id="PF14420"/>
    </source>
</evidence>
<feature type="region of interest" description="Disordered" evidence="1">
    <location>
        <begin position="141"/>
        <end position="199"/>
    </location>
</feature>
<organism evidence="3 4">
    <name type="scientific">Apiospora saccharicola</name>
    <dbReference type="NCBI Taxonomy" id="335842"/>
    <lineage>
        <taxon>Eukaryota</taxon>
        <taxon>Fungi</taxon>
        <taxon>Dikarya</taxon>
        <taxon>Ascomycota</taxon>
        <taxon>Pezizomycotina</taxon>
        <taxon>Sordariomycetes</taxon>
        <taxon>Xylariomycetidae</taxon>
        <taxon>Amphisphaeriales</taxon>
        <taxon>Apiosporaceae</taxon>
        <taxon>Apiospora</taxon>
    </lineage>
</organism>
<sequence length="408" mass="45993">MPLETRKIPQSEWDQHQHTIRALYHNQKLPLWHQKGGRCVIAVMSEEHGFVASLSQYEAQLRRWESQKNLKRHEWAFLLAQYDKLAARGCQPRIVSSGLPLSESRIARARRHLQSTLHLVGAVSSPRHAFVEFQNHRGDWSRYPAPNDGAEDDTPDPTNQFRPRNRVSGNTEWPQQSRDLTQAGSLASQETASSSAIPASRTWEQRSLQYYMRTVGFRGEAHAAVEFSSSRDLVARSTSHSLCAPIGPGADVLLHPIAQQMLGELPILTPQDTFAKSSTFSSRGSEITVPTLVEAIAYSFSNRTQITRRMGHDTVFGLLRVSEPLRQGLQDLLQTVHPSFGMCLADNLSRHAVETSDSQATKMVIDMARNRFAYVIDPNKIKCKIHKRCSLKSEQIQICLIKTVLWAP</sequence>
<accession>A0ABR1UPX7</accession>
<dbReference type="PANTHER" id="PTHR38788">
    <property type="entry name" value="CLR5 DOMAIN-CONTAINING PROTEIN"/>
    <property type="match status" value="1"/>
</dbReference>
<dbReference type="Pfam" id="PF14420">
    <property type="entry name" value="Clr5"/>
    <property type="match status" value="1"/>
</dbReference>
<feature type="domain" description="Clr5" evidence="2">
    <location>
        <begin position="10"/>
        <end position="68"/>
    </location>
</feature>
<name>A0ABR1UPX7_9PEZI</name>